<evidence type="ECO:0000313" key="6">
    <source>
        <dbReference type="EMBL" id="KAL3426605.1"/>
    </source>
</evidence>
<dbReference type="Gene3D" id="3.50.50.100">
    <property type="match status" value="1"/>
</dbReference>
<name>A0ABR4PTP9_9HELO</name>
<dbReference type="InterPro" id="IPR023753">
    <property type="entry name" value="FAD/NAD-binding_dom"/>
</dbReference>
<dbReference type="PRINTS" id="PR00368">
    <property type="entry name" value="FADPNR"/>
</dbReference>
<organism evidence="6 7">
    <name type="scientific">Phlyctema vagabunda</name>
    <dbReference type="NCBI Taxonomy" id="108571"/>
    <lineage>
        <taxon>Eukaryota</taxon>
        <taxon>Fungi</taxon>
        <taxon>Dikarya</taxon>
        <taxon>Ascomycota</taxon>
        <taxon>Pezizomycotina</taxon>
        <taxon>Leotiomycetes</taxon>
        <taxon>Helotiales</taxon>
        <taxon>Dermateaceae</taxon>
        <taxon>Phlyctema</taxon>
    </lineage>
</organism>
<dbReference type="InterPro" id="IPR036188">
    <property type="entry name" value="FAD/NAD-bd_sf"/>
</dbReference>
<dbReference type="PRINTS" id="PR00469">
    <property type="entry name" value="PNDRDTASEII"/>
</dbReference>
<sequence>MKTVVILGGSFAGVGTAHRLLKQTAKTSDVKIILVSPNTHLYWNIAATRAIVPGQLKDDKIFQPITPGFKQYGARFEFVLGTAEGLNVNSQKVEVAGASGTLTLDYDILILATGSRAKEGVPFKGVGSYEATRDALHKFGERVNAAKTITVVGGGATGVEVAGELAFDFGTSKKIILIASGATVLEGTPASVSKTATKQLKSLQVEIKTGTKVSGTATMPDGRTEVTLFDGTKLTTDLYIPTMGLIPNSAYVPQHLLNQNGFVVVDQYLRVKGAENVWAVGDISAVQRAQYVNVEKQSPHVAKNIILGLQNKPLVTFKVDDKDMLAVPVGKKSGTGHMGSMKLPSFMVVMVKGKTLFTEKMAPTVSGAAY</sequence>
<dbReference type="SUPFAM" id="SSF51905">
    <property type="entry name" value="FAD/NAD(P)-binding domain"/>
    <property type="match status" value="1"/>
</dbReference>
<dbReference type="PANTHER" id="PTHR43735">
    <property type="entry name" value="APOPTOSIS-INDUCING FACTOR 1"/>
    <property type="match status" value="1"/>
</dbReference>
<evidence type="ECO:0000256" key="4">
    <source>
        <dbReference type="ARBA" id="ARBA00023002"/>
    </source>
</evidence>
<evidence type="ECO:0000256" key="1">
    <source>
        <dbReference type="ARBA" id="ARBA00006442"/>
    </source>
</evidence>
<keyword evidence="3" id="KW-0274">FAD</keyword>
<feature type="domain" description="FAD/NAD(P)-binding" evidence="5">
    <location>
        <begin position="3"/>
        <end position="289"/>
    </location>
</feature>
<evidence type="ECO:0000313" key="7">
    <source>
        <dbReference type="Proteomes" id="UP001629113"/>
    </source>
</evidence>
<proteinExistence type="inferred from homology"/>
<evidence type="ECO:0000256" key="3">
    <source>
        <dbReference type="ARBA" id="ARBA00022827"/>
    </source>
</evidence>
<dbReference type="Proteomes" id="UP001629113">
    <property type="component" value="Unassembled WGS sequence"/>
</dbReference>
<comment type="caution">
    <text evidence="6">The sequence shown here is derived from an EMBL/GenBank/DDBJ whole genome shotgun (WGS) entry which is preliminary data.</text>
</comment>
<dbReference type="Pfam" id="PF07992">
    <property type="entry name" value="Pyr_redox_2"/>
    <property type="match status" value="1"/>
</dbReference>
<dbReference type="PANTHER" id="PTHR43735:SF3">
    <property type="entry name" value="FERROPTOSIS SUPPRESSOR PROTEIN 1"/>
    <property type="match status" value="1"/>
</dbReference>
<keyword evidence="4" id="KW-0560">Oxidoreductase</keyword>
<evidence type="ECO:0000256" key="2">
    <source>
        <dbReference type="ARBA" id="ARBA00022630"/>
    </source>
</evidence>
<keyword evidence="2" id="KW-0285">Flavoprotein</keyword>
<keyword evidence="7" id="KW-1185">Reference proteome</keyword>
<protein>
    <recommendedName>
        <fullName evidence="5">FAD/NAD(P)-binding domain-containing protein</fullName>
    </recommendedName>
</protein>
<dbReference type="EMBL" id="JBFCZG010000001">
    <property type="protein sequence ID" value="KAL3426605.1"/>
    <property type="molecule type" value="Genomic_DNA"/>
</dbReference>
<evidence type="ECO:0000259" key="5">
    <source>
        <dbReference type="Pfam" id="PF07992"/>
    </source>
</evidence>
<gene>
    <name evidence="6" type="ORF">PVAG01_00114</name>
</gene>
<accession>A0ABR4PTP9</accession>
<comment type="similarity">
    <text evidence="1">Belongs to the FAD-dependent oxidoreductase family.</text>
</comment>
<reference evidence="6 7" key="1">
    <citation type="submission" date="2024-06" db="EMBL/GenBank/DDBJ databases">
        <title>Complete genome of Phlyctema vagabunda strain 19-DSS-EL-015.</title>
        <authorList>
            <person name="Fiorenzani C."/>
        </authorList>
    </citation>
    <scope>NUCLEOTIDE SEQUENCE [LARGE SCALE GENOMIC DNA]</scope>
    <source>
        <strain evidence="6 7">19-DSS-EL-015</strain>
    </source>
</reference>